<accession>A0A935M8A5</accession>
<dbReference type="AlphaFoldDB" id="A0A935M8A5"/>
<evidence type="ECO:0000259" key="7">
    <source>
        <dbReference type="Pfam" id="PF02631"/>
    </source>
</evidence>
<dbReference type="EMBL" id="JADJIB010000011">
    <property type="protein sequence ID" value="MBK7274719.1"/>
    <property type="molecule type" value="Genomic_DNA"/>
</dbReference>
<feature type="domain" description="RecX third three-helical" evidence="8">
    <location>
        <begin position="171"/>
        <end position="216"/>
    </location>
</feature>
<evidence type="ECO:0000259" key="9">
    <source>
        <dbReference type="Pfam" id="PF21982"/>
    </source>
</evidence>
<evidence type="ECO:0000256" key="5">
    <source>
        <dbReference type="HAMAP-Rule" id="MF_01114"/>
    </source>
</evidence>
<dbReference type="GO" id="GO:0006282">
    <property type="term" value="P:regulation of DNA repair"/>
    <property type="evidence" value="ECO:0007669"/>
    <property type="project" value="UniProtKB-UniRule"/>
</dbReference>
<name>A0A935M8A5_9MICO</name>
<sequence length="229" mass="24136">MPRPDSPGAARQAAALAALRAAEAAARQGPELSAPAGPPDPSARDSHAPSAGAPRAPTVANGRVADDSEPDPRSVAHGIALRVLALRPHSRVELERKLARRGCDPQVAAEVLDRLTEVGLVDDAAYAHLLVQSRSRTNGLSGVALRRELREKGVDEDLAKDAVGALDDETERARAEELVAKKLRTMGGLDPQVQARRLAAMLARKGYPAGVAYAVVRDAVNAAVEHHHD</sequence>
<feature type="domain" description="RecX second three-helical" evidence="7">
    <location>
        <begin position="122"/>
        <end position="162"/>
    </location>
</feature>
<feature type="domain" description="RecX first three-helical" evidence="9">
    <location>
        <begin position="77"/>
        <end position="115"/>
    </location>
</feature>
<comment type="function">
    <text evidence="5">Modulates RecA activity.</text>
</comment>
<comment type="subcellular location">
    <subcellularLocation>
        <location evidence="1 5">Cytoplasm</location>
    </subcellularLocation>
</comment>
<comment type="similarity">
    <text evidence="2 5">Belongs to the RecX family.</text>
</comment>
<dbReference type="HAMAP" id="MF_01114">
    <property type="entry name" value="RecX"/>
    <property type="match status" value="1"/>
</dbReference>
<dbReference type="InterPro" id="IPR053924">
    <property type="entry name" value="RecX_HTH_2nd"/>
</dbReference>
<dbReference type="PANTHER" id="PTHR33602:SF1">
    <property type="entry name" value="REGULATORY PROTEIN RECX FAMILY PROTEIN"/>
    <property type="match status" value="1"/>
</dbReference>
<dbReference type="InterPro" id="IPR053926">
    <property type="entry name" value="RecX_HTH_1st"/>
</dbReference>
<evidence type="ECO:0000256" key="3">
    <source>
        <dbReference type="ARBA" id="ARBA00018111"/>
    </source>
</evidence>
<dbReference type="PANTHER" id="PTHR33602">
    <property type="entry name" value="REGULATORY PROTEIN RECX FAMILY PROTEIN"/>
    <property type="match status" value="1"/>
</dbReference>
<proteinExistence type="inferred from homology"/>
<dbReference type="Pfam" id="PF21982">
    <property type="entry name" value="RecX_HTH1"/>
    <property type="match status" value="1"/>
</dbReference>
<dbReference type="Pfam" id="PF21981">
    <property type="entry name" value="RecX_HTH3"/>
    <property type="match status" value="1"/>
</dbReference>
<keyword evidence="4 5" id="KW-0963">Cytoplasm</keyword>
<feature type="compositionally biased region" description="Basic and acidic residues" evidence="6">
    <location>
        <begin position="64"/>
        <end position="73"/>
    </location>
</feature>
<dbReference type="Proteomes" id="UP000726105">
    <property type="component" value="Unassembled WGS sequence"/>
</dbReference>
<evidence type="ECO:0000313" key="10">
    <source>
        <dbReference type="EMBL" id="MBK7274719.1"/>
    </source>
</evidence>
<dbReference type="Pfam" id="PF02631">
    <property type="entry name" value="RecX_HTH2"/>
    <property type="match status" value="1"/>
</dbReference>
<dbReference type="InterPro" id="IPR036388">
    <property type="entry name" value="WH-like_DNA-bd_sf"/>
</dbReference>
<evidence type="ECO:0000256" key="1">
    <source>
        <dbReference type="ARBA" id="ARBA00004496"/>
    </source>
</evidence>
<feature type="compositionally biased region" description="Low complexity" evidence="6">
    <location>
        <begin position="7"/>
        <end position="31"/>
    </location>
</feature>
<gene>
    <name evidence="5" type="primary">recX</name>
    <name evidence="10" type="ORF">IPI13_16735</name>
</gene>
<feature type="region of interest" description="Disordered" evidence="6">
    <location>
        <begin position="1"/>
        <end position="73"/>
    </location>
</feature>
<protein>
    <recommendedName>
        <fullName evidence="3 5">Regulatory protein RecX</fullName>
    </recommendedName>
</protein>
<organism evidence="10 11">
    <name type="scientific">Candidatus Phosphoribacter hodrii</name>
    <dbReference type="NCBI Taxonomy" id="2953743"/>
    <lineage>
        <taxon>Bacteria</taxon>
        <taxon>Bacillati</taxon>
        <taxon>Actinomycetota</taxon>
        <taxon>Actinomycetes</taxon>
        <taxon>Micrococcales</taxon>
        <taxon>Dermatophilaceae</taxon>
        <taxon>Candidatus Phosphoribacter</taxon>
    </lineage>
</organism>
<evidence type="ECO:0000313" key="11">
    <source>
        <dbReference type="Proteomes" id="UP000726105"/>
    </source>
</evidence>
<evidence type="ECO:0000259" key="8">
    <source>
        <dbReference type="Pfam" id="PF21981"/>
    </source>
</evidence>
<evidence type="ECO:0000256" key="4">
    <source>
        <dbReference type="ARBA" id="ARBA00022490"/>
    </source>
</evidence>
<comment type="caution">
    <text evidence="10">The sequence shown here is derived from an EMBL/GenBank/DDBJ whole genome shotgun (WGS) entry which is preliminary data.</text>
</comment>
<dbReference type="Gene3D" id="1.10.10.10">
    <property type="entry name" value="Winged helix-like DNA-binding domain superfamily/Winged helix DNA-binding domain"/>
    <property type="match status" value="3"/>
</dbReference>
<reference evidence="10 11" key="1">
    <citation type="submission" date="2020-10" db="EMBL/GenBank/DDBJ databases">
        <title>Connecting structure to function with the recovery of over 1000 high-quality activated sludge metagenome-assembled genomes encoding full-length rRNA genes using long-read sequencing.</title>
        <authorList>
            <person name="Singleton C.M."/>
            <person name="Petriglieri F."/>
            <person name="Kristensen J.M."/>
            <person name="Kirkegaard R.H."/>
            <person name="Michaelsen T.Y."/>
            <person name="Andersen M.H."/>
            <person name="Karst S.M."/>
            <person name="Dueholm M.S."/>
            <person name="Nielsen P.H."/>
            <person name="Albertsen M."/>
        </authorList>
    </citation>
    <scope>NUCLEOTIDE SEQUENCE [LARGE SCALE GENOMIC DNA]</scope>
    <source>
        <strain evidence="10">Ega_18-Q3-R5-49_MAXAC.001</strain>
    </source>
</reference>
<evidence type="ECO:0000256" key="6">
    <source>
        <dbReference type="SAM" id="MobiDB-lite"/>
    </source>
</evidence>
<evidence type="ECO:0000256" key="2">
    <source>
        <dbReference type="ARBA" id="ARBA00009695"/>
    </source>
</evidence>
<dbReference type="InterPro" id="IPR053925">
    <property type="entry name" value="RecX_HTH_3rd"/>
</dbReference>
<dbReference type="GO" id="GO:0005737">
    <property type="term" value="C:cytoplasm"/>
    <property type="evidence" value="ECO:0007669"/>
    <property type="project" value="UniProtKB-SubCell"/>
</dbReference>
<dbReference type="InterPro" id="IPR003783">
    <property type="entry name" value="Regulatory_RecX"/>
</dbReference>